<keyword evidence="12" id="KW-1185">Reference proteome</keyword>
<dbReference type="InterPro" id="IPR050480">
    <property type="entry name" value="CysZ-like"/>
</dbReference>
<evidence type="ECO:0000313" key="12">
    <source>
        <dbReference type="Proteomes" id="UP000321617"/>
    </source>
</evidence>
<dbReference type="AlphaFoldDB" id="A0A562UYR3"/>
<dbReference type="GO" id="GO:0005886">
    <property type="term" value="C:plasma membrane"/>
    <property type="evidence" value="ECO:0007669"/>
    <property type="project" value="TreeGrafter"/>
</dbReference>
<feature type="transmembrane region" description="Helical" evidence="10">
    <location>
        <begin position="71"/>
        <end position="100"/>
    </location>
</feature>
<sequence>MRDIGAGIGYLVKGFGFWGRRPGVMLLGAIPALLAGALLLAAFVALAWNIADLTAWLTGFSAGWPTGLADAIQIAAGVIVFAIAGWLSVILFTAITLTIGDPFYEAINRRVETYYGGCHEVEQSVWQGVKQSIVDGLRLLAVSLPLSVLLFLIGLIPVVGTIVALVLGGLVGGWFLAVEVTSYPFNRRGIRYRQYRAMLAKRRPMAVGFGVGIFLLFLIPLGAVLVMPAAVAGGTLLARDVLGEPVTVPARPHPAVAPGHR</sequence>
<organism evidence="11 12">
    <name type="scientific">Stackebrandtia albiflava</name>
    <dbReference type="NCBI Taxonomy" id="406432"/>
    <lineage>
        <taxon>Bacteria</taxon>
        <taxon>Bacillati</taxon>
        <taxon>Actinomycetota</taxon>
        <taxon>Actinomycetes</taxon>
        <taxon>Glycomycetales</taxon>
        <taxon>Glycomycetaceae</taxon>
        <taxon>Stackebrandtia</taxon>
    </lineage>
</organism>
<evidence type="ECO:0000256" key="5">
    <source>
        <dbReference type="ARBA" id="ARBA00022605"/>
    </source>
</evidence>
<evidence type="ECO:0000256" key="6">
    <source>
        <dbReference type="ARBA" id="ARBA00022692"/>
    </source>
</evidence>
<gene>
    <name evidence="11" type="ORF">LX16_4168</name>
</gene>
<protein>
    <submittedName>
        <fullName evidence="11">CysZ protein</fullName>
    </submittedName>
</protein>
<dbReference type="PANTHER" id="PTHR37468">
    <property type="entry name" value="SULFATE TRANSPORTER CYSZ"/>
    <property type="match status" value="1"/>
</dbReference>
<name>A0A562UYR3_9ACTN</name>
<comment type="caution">
    <text evidence="11">The sequence shown here is derived from an EMBL/GenBank/DDBJ whole genome shotgun (WGS) entry which is preliminary data.</text>
</comment>
<dbReference type="Pfam" id="PF07264">
    <property type="entry name" value="EI24"/>
    <property type="match status" value="1"/>
</dbReference>
<dbReference type="GO" id="GO:0019344">
    <property type="term" value="P:cysteine biosynthetic process"/>
    <property type="evidence" value="ECO:0007669"/>
    <property type="project" value="TreeGrafter"/>
</dbReference>
<evidence type="ECO:0000256" key="2">
    <source>
        <dbReference type="ARBA" id="ARBA00022448"/>
    </source>
</evidence>
<dbReference type="EMBL" id="VLLL01000007">
    <property type="protein sequence ID" value="TWJ10745.1"/>
    <property type="molecule type" value="Genomic_DNA"/>
</dbReference>
<feature type="transmembrane region" description="Helical" evidence="10">
    <location>
        <begin position="206"/>
        <end position="231"/>
    </location>
</feature>
<evidence type="ECO:0000256" key="9">
    <source>
        <dbReference type="ARBA" id="ARBA00023136"/>
    </source>
</evidence>
<comment type="subcellular location">
    <subcellularLocation>
        <location evidence="1">Membrane</location>
        <topology evidence="1">Multi-pass membrane protein</topology>
    </subcellularLocation>
</comment>
<keyword evidence="5" id="KW-0028">Amino-acid biosynthesis</keyword>
<dbReference type="InterPro" id="IPR059112">
    <property type="entry name" value="CysZ/EI24"/>
</dbReference>
<dbReference type="GO" id="GO:0009675">
    <property type="term" value="F:high-affinity sulfate:proton symporter activity"/>
    <property type="evidence" value="ECO:0007669"/>
    <property type="project" value="TreeGrafter"/>
</dbReference>
<proteinExistence type="predicted"/>
<keyword evidence="6 10" id="KW-0812">Transmembrane</keyword>
<evidence type="ECO:0000313" key="11">
    <source>
        <dbReference type="EMBL" id="TWJ10745.1"/>
    </source>
</evidence>
<evidence type="ECO:0000256" key="8">
    <source>
        <dbReference type="ARBA" id="ARBA00023032"/>
    </source>
</evidence>
<evidence type="ECO:0000256" key="10">
    <source>
        <dbReference type="SAM" id="Phobius"/>
    </source>
</evidence>
<evidence type="ECO:0000256" key="3">
    <source>
        <dbReference type="ARBA" id="ARBA00022475"/>
    </source>
</evidence>
<feature type="transmembrane region" description="Helical" evidence="10">
    <location>
        <begin position="24"/>
        <end position="51"/>
    </location>
</feature>
<accession>A0A562UYR3</accession>
<dbReference type="PANTHER" id="PTHR37468:SF1">
    <property type="entry name" value="SULFATE TRANSPORTER CYSZ"/>
    <property type="match status" value="1"/>
</dbReference>
<reference evidence="11 12" key="1">
    <citation type="journal article" date="2013" name="Stand. Genomic Sci.">
        <title>Genomic Encyclopedia of Type Strains, Phase I: The one thousand microbial genomes (KMG-I) project.</title>
        <authorList>
            <person name="Kyrpides N.C."/>
            <person name="Woyke T."/>
            <person name="Eisen J.A."/>
            <person name="Garrity G."/>
            <person name="Lilburn T.G."/>
            <person name="Beck B.J."/>
            <person name="Whitman W.B."/>
            <person name="Hugenholtz P."/>
            <person name="Klenk H.P."/>
        </authorList>
    </citation>
    <scope>NUCLEOTIDE SEQUENCE [LARGE SCALE GENOMIC DNA]</scope>
    <source>
        <strain evidence="11 12">DSM 45044</strain>
    </source>
</reference>
<dbReference type="Proteomes" id="UP000321617">
    <property type="component" value="Unassembled WGS sequence"/>
</dbReference>
<feature type="transmembrane region" description="Helical" evidence="10">
    <location>
        <begin position="137"/>
        <end position="156"/>
    </location>
</feature>
<dbReference type="RefSeq" id="WP_147141698.1">
    <property type="nucleotide sequence ID" value="NZ_BAABIJ010000003.1"/>
</dbReference>
<evidence type="ECO:0000256" key="7">
    <source>
        <dbReference type="ARBA" id="ARBA00022989"/>
    </source>
</evidence>
<evidence type="ECO:0000256" key="1">
    <source>
        <dbReference type="ARBA" id="ARBA00004141"/>
    </source>
</evidence>
<keyword evidence="3" id="KW-1003">Cell membrane</keyword>
<feature type="transmembrane region" description="Helical" evidence="10">
    <location>
        <begin position="162"/>
        <end position="185"/>
    </location>
</feature>
<keyword evidence="8" id="KW-0764">Sulfate transport</keyword>
<dbReference type="GO" id="GO:0000103">
    <property type="term" value="P:sulfate assimilation"/>
    <property type="evidence" value="ECO:0007669"/>
    <property type="project" value="TreeGrafter"/>
</dbReference>
<keyword evidence="7 10" id="KW-1133">Transmembrane helix</keyword>
<keyword evidence="4" id="KW-0997">Cell inner membrane</keyword>
<evidence type="ECO:0000256" key="4">
    <source>
        <dbReference type="ARBA" id="ARBA00022519"/>
    </source>
</evidence>
<keyword evidence="9 10" id="KW-0472">Membrane</keyword>
<keyword evidence="2" id="KW-0813">Transport</keyword>
<dbReference type="OrthoDB" id="3375053at2"/>